<gene>
    <name evidence="1" type="ORF">GH807_11435</name>
</gene>
<evidence type="ECO:0000313" key="1">
    <source>
        <dbReference type="EMBL" id="MBC3797657.1"/>
    </source>
</evidence>
<sequence length="314" mass="36077">MNNLKIKNGDSNKPFKYEEDYYGFFPLANEQYKIKEIPDNLGKPDLIYLTDTYGVYTDEFYKKNNQGNRSGMIYGGTQEKEVSIIRNSLDNNVIIGEFNILASPTNSQVREGLENIFGIKWNNWIGRYFSDLSNKNVEIPNWMKENYAMQYGQKWDLKGAGIVLVGADDMIIVLRNGIELGGELNTINFSGNANNEFSIKNNSKYYYWFEIVNADNNAEILANYKLDVTETGQKLLDDYGLPNTFPAIVRKTGSYTSYYFAGDFADSKSTPSIYNIPGIPFLNQITTLDEDSNQNYFYWNVYYPLIEKIINNIN</sequence>
<organism evidence="1 2">
    <name type="scientific">Acetobacterium tundrae</name>
    <dbReference type="NCBI Taxonomy" id="132932"/>
    <lineage>
        <taxon>Bacteria</taxon>
        <taxon>Bacillati</taxon>
        <taxon>Bacillota</taxon>
        <taxon>Clostridia</taxon>
        <taxon>Eubacteriales</taxon>
        <taxon>Eubacteriaceae</taxon>
        <taxon>Acetobacterium</taxon>
    </lineage>
</organism>
<dbReference type="RefSeq" id="WP_186843784.1">
    <property type="nucleotide sequence ID" value="NZ_RXYB01000011.1"/>
</dbReference>
<reference evidence="1 2" key="1">
    <citation type="journal article" date="2020" name="mSystems">
        <title>Defining Genomic and Predicted Metabolic Features of the Acetobacterium Genus.</title>
        <authorList>
            <person name="Ross D.E."/>
            <person name="Marshall C.W."/>
            <person name="Gulliver D."/>
            <person name="May H.D."/>
            <person name="Norman R.S."/>
        </authorList>
    </citation>
    <scope>NUCLEOTIDE SEQUENCE [LARGE SCALE GENOMIC DNA]</scope>
    <source>
        <strain evidence="1 2">DSM 9173</strain>
    </source>
</reference>
<evidence type="ECO:0000313" key="2">
    <source>
        <dbReference type="Proteomes" id="UP000653358"/>
    </source>
</evidence>
<protein>
    <submittedName>
        <fullName evidence="1">Uncharacterized protein</fullName>
    </submittedName>
</protein>
<accession>A0ABR6WMB7</accession>
<comment type="caution">
    <text evidence="1">The sequence shown here is derived from an EMBL/GenBank/DDBJ whole genome shotgun (WGS) entry which is preliminary data.</text>
</comment>
<dbReference type="EMBL" id="WJBB01000014">
    <property type="protein sequence ID" value="MBC3797657.1"/>
    <property type="molecule type" value="Genomic_DNA"/>
</dbReference>
<keyword evidence="2" id="KW-1185">Reference proteome</keyword>
<dbReference type="Proteomes" id="UP000653358">
    <property type="component" value="Unassembled WGS sequence"/>
</dbReference>
<name>A0ABR6WMB7_9FIRM</name>
<proteinExistence type="predicted"/>